<dbReference type="FunCoup" id="A0A7J7D805">
    <property type="interactions" value="2755"/>
</dbReference>
<reference evidence="4 5" key="1">
    <citation type="journal article" date="2020" name="Nat. Commun.">
        <title>Genome of Tripterygium wilfordii and identification of cytochrome P450 involved in triptolide biosynthesis.</title>
        <authorList>
            <person name="Tu L."/>
            <person name="Su P."/>
            <person name="Zhang Z."/>
            <person name="Gao L."/>
            <person name="Wang J."/>
            <person name="Hu T."/>
            <person name="Zhou J."/>
            <person name="Zhang Y."/>
            <person name="Zhao Y."/>
            <person name="Liu Y."/>
            <person name="Song Y."/>
            <person name="Tong Y."/>
            <person name="Lu Y."/>
            <person name="Yang J."/>
            <person name="Xu C."/>
            <person name="Jia M."/>
            <person name="Peters R.J."/>
            <person name="Huang L."/>
            <person name="Gao W."/>
        </authorList>
    </citation>
    <scope>NUCLEOTIDE SEQUENCE [LARGE SCALE GENOMIC DNA]</scope>
    <source>
        <strain evidence="5">cv. XIE 37</strain>
        <tissue evidence="4">Leaf</tissue>
    </source>
</reference>
<feature type="region of interest" description="Disordered" evidence="2">
    <location>
        <begin position="1"/>
        <end position="21"/>
    </location>
</feature>
<dbReference type="PROSITE" id="PS51391">
    <property type="entry name" value="CID"/>
    <property type="match status" value="1"/>
</dbReference>
<evidence type="ECO:0000313" key="4">
    <source>
        <dbReference type="EMBL" id="KAF5742186.1"/>
    </source>
</evidence>
<protein>
    <submittedName>
        <fullName evidence="4">Polyadenylation and cleavage factor 4</fullName>
    </submittedName>
</protein>
<dbReference type="AlphaFoldDB" id="A0A7J7D805"/>
<dbReference type="InterPro" id="IPR045154">
    <property type="entry name" value="PCF11-like"/>
</dbReference>
<dbReference type="GO" id="GO:0031124">
    <property type="term" value="P:mRNA 3'-end processing"/>
    <property type="evidence" value="ECO:0007669"/>
    <property type="project" value="InterPro"/>
</dbReference>
<evidence type="ECO:0000313" key="5">
    <source>
        <dbReference type="Proteomes" id="UP000593562"/>
    </source>
</evidence>
<dbReference type="SUPFAM" id="SSF48464">
    <property type="entry name" value="ENTH/VHS domain"/>
    <property type="match status" value="1"/>
</dbReference>
<dbReference type="FunFam" id="1.25.40.90:FF:000023">
    <property type="entry name" value="polyadenylation and cleavage factor homolog 4"/>
    <property type="match status" value="1"/>
</dbReference>
<feature type="region of interest" description="Disordered" evidence="2">
    <location>
        <begin position="386"/>
        <end position="450"/>
    </location>
</feature>
<feature type="region of interest" description="Disordered" evidence="2">
    <location>
        <begin position="502"/>
        <end position="527"/>
    </location>
</feature>
<evidence type="ECO:0000256" key="1">
    <source>
        <dbReference type="ARBA" id="ARBA00022664"/>
    </source>
</evidence>
<dbReference type="GO" id="GO:0006369">
    <property type="term" value="P:termination of RNA polymerase II transcription"/>
    <property type="evidence" value="ECO:0007669"/>
    <property type="project" value="InterPro"/>
</dbReference>
<dbReference type="InterPro" id="IPR057242">
    <property type="entry name" value="PCFS4-like"/>
</dbReference>
<dbReference type="PROSITE" id="PS00028">
    <property type="entry name" value="ZINC_FINGER_C2H2_1"/>
    <property type="match status" value="1"/>
</dbReference>
<dbReference type="OrthoDB" id="2129491at2759"/>
<organism evidence="4 5">
    <name type="scientific">Tripterygium wilfordii</name>
    <name type="common">Thunder God vine</name>
    <dbReference type="NCBI Taxonomy" id="458696"/>
    <lineage>
        <taxon>Eukaryota</taxon>
        <taxon>Viridiplantae</taxon>
        <taxon>Streptophyta</taxon>
        <taxon>Embryophyta</taxon>
        <taxon>Tracheophyta</taxon>
        <taxon>Spermatophyta</taxon>
        <taxon>Magnoliopsida</taxon>
        <taxon>eudicotyledons</taxon>
        <taxon>Gunneridae</taxon>
        <taxon>Pentapetalae</taxon>
        <taxon>rosids</taxon>
        <taxon>fabids</taxon>
        <taxon>Celastrales</taxon>
        <taxon>Celastraceae</taxon>
        <taxon>Tripterygium</taxon>
    </lineage>
</organism>
<dbReference type="GO" id="GO:0003729">
    <property type="term" value="F:mRNA binding"/>
    <property type="evidence" value="ECO:0007669"/>
    <property type="project" value="InterPro"/>
</dbReference>
<dbReference type="GO" id="GO:0005737">
    <property type="term" value="C:cytoplasm"/>
    <property type="evidence" value="ECO:0007669"/>
    <property type="project" value="TreeGrafter"/>
</dbReference>
<name>A0A7J7D805_TRIWF</name>
<dbReference type="Proteomes" id="UP000593562">
    <property type="component" value="Unassembled WGS sequence"/>
</dbReference>
<dbReference type="InterPro" id="IPR008942">
    <property type="entry name" value="ENTH_VHS"/>
</dbReference>
<dbReference type="PANTHER" id="PTHR15921:SF12">
    <property type="entry name" value="POLYADENYLATION AND CLEAVAGE FACTOR HOMOLOG 4"/>
    <property type="match status" value="1"/>
</dbReference>
<dbReference type="InterPro" id="IPR013087">
    <property type="entry name" value="Znf_C2H2_type"/>
</dbReference>
<keyword evidence="5" id="KW-1185">Reference proteome</keyword>
<dbReference type="PANTHER" id="PTHR15921">
    <property type="entry name" value="PRE-MRNA CLEAVAGE COMPLEX II"/>
    <property type="match status" value="1"/>
</dbReference>
<proteinExistence type="predicted"/>
<feature type="domain" description="CID" evidence="3">
    <location>
        <begin position="69"/>
        <end position="197"/>
    </location>
</feature>
<dbReference type="SMART" id="SM00582">
    <property type="entry name" value="RPR"/>
    <property type="match status" value="1"/>
</dbReference>
<dbReference type="Gene3D" id="1.25.40.90">
    <property type="match status" value="1"/>
</dbReference>
<feature type="region of interest" description="Disordered" evidence="2">
    <location>
        <begin position="959"/>
        <end position="1006"/>
    </location>
</feature>
<dbReference type="InParanoid" id="A0A7J7D805"/>
<dbReference type="InterPro" id="IPR006569">
    <property type="entry name" value="CID_dom"/>
</dbReference>
<feature type="region of interest" description="Disordered" evidence="2">
    <location>
        <begin position="569"/>
        <end position="589"/>
    </location>
</feature>
<evidence type="ECO:0000256" key="2">
    <source>
        <dbReference type="SAM" id="MobiDB-lite"/>
    </source>
</evidence>
<dbReference type="InterPro" id="IPR047415">
    <property type="entry name" value="Pcf11_CID"/>
</dbReference>
<comment type="caution">
    <text evidence="4">The sequence shown here is derived from an EMBL/GenBank/DDBJ whole genome shotgun (WGS) entry which is preliminary data.</text>
</comment>
<gene>
    <name evidence="4" type="ORF">HS088_TW09G00228</name>
</gene>
<dbReference type="CDD" id="cd16982">
    <property type="entry name" value="CID_Pcf11"/>
    <property type="match status" value="1"/>
</dbReference>
<keyword evidence="1" id="KW-0507">mRNA processing</keyword>
<dbReference type="EMBL" id="JAAARO010000009">
    <property type="protein sequence ID" value="KAF5742186.1"/>
    <property type="molecule type" value="Genomic_DNA"/>
</dbReference>
<evidence type="ECO:0000259" key="3">
    <source>
        <dbReference type="PROSITE" id="PS51391"/>
    </source>
</evidence>
<dbReference type="GO" id="GO:0005849">
    <property type="term" value="C:mRNA cleavage factor complex"/>
    <property type="evidence" value="ECO:0007669"/>
    <property type="project" value="TreeGrafter"/>
</dbReference>
<accession>A0A7J7D805</accession>
<dbReference type="Pfam" id="PF23228">
    <property type="entry name" value="zf_PCFS4"/>
    <property type="match status" value="1"/>
</dbReference>
<sequence>MESGKILVSRENPRNFSFPNTGATSAMPIEVPLKPTQSTPILDRFRALHKQRGNDALFSSQDDGVPPPSMEEIVQLYELVLGELTFNSKPIITDLTIIAGEQREHGEGIADAICARIIEAPVDQKLPSLYLLDSIVKNIGREYVRYFSSHLPEVFCEAYRQVHPNLHPSMRHLFGTWSKVFPPSVLRKIETQLQFSSSVNNQSSGLTPLRSFESPRPTHGIHVNPKYLRQLDHSAADTSSIQRARGASLTLNMYNQKPSIGDDECDSDHAGHITTQVGAQRLKSTGSLGLTDVNKMRLSSTSRLSRPLSPSRIGADVPLSLEADEYSVDNSPRRFIEVASPSNRAAINYGFGKGIGGDEETNEWQRRHYTDGGRYPAGASFRYSLSNGKDHPGPRALIDAYGTDRGKGTSNSLEAEGDKVGSRSWQHTEEEEFDWEDMSPTLTGRGRSNDFLRSSVPTLGGVGARPGFGKLGASAAPLESRIRNDRSGQLQQRILHGSSNVTEDAVPNSARGLPDKINRFPSEPNRVSGARYSQEAWNFPHHFSQSSHHLNAKGRVPDADTQHVRPSVVASGMGSSHHDSLTVGSQSVVPSSTGAWPPVNVHNFHPPRSPTIPPMQTHIDYTNSGNTVMNQGLNKSLFRPEQQYNGFGSKGMSSTKPPSLIDQHASMNLQNQAQEGAPLQPQFIASREARENFPSVSPSAPRFSSAPPLYRGYNLQGHNAAISMVPTNPIPTVQLPLVAHNIPNSSFYPQWRGVPPLPSRPPPSSQMITNLQVTGSIASNQLPGSAYSGLISTLMAQGLISLTGQNPVQEPVGLEFNADLLKVRYESAINALYGDLPRQCTTCGLRFRCQEQHSSHMDWHVTKNRNSKNRKQKPSRKWFVSTSMWLSGAEALGTEAVPGFLPTQTVEEKKDDEELAVPADEDHNLCALCGEPFEEFYSDETEEWMYKGAVYLNAPNGSTSSVDGSQAGPIVHAKCRPDSSIVPPEDFGHDDGGNNEEGSQRKRMRS</sequence>
<dbReference type="Pfam" id="PF04818">
    <property type="entry name" value="CID"/>
    <property type="match status" value="1"/>
</dbReference>
<dbReference type="GO" id="GO:0000993">
    <property type="term" value="F:RNA polymerase II complex binding"/>
    <property type="evidence" value="ECO:0007669"/>
    <property type="project" value="InterPro"/>
</dbReference>